<dbReference type="Proteomes" id="UP000219452">
    <property type="component" value="Unassembled WGS sequence"/>
</dbReference>
<evidence type="ECO:0000313" key="1">
    <source>
        <dbReference type="EMBL" id="SOD80873.1"/>
    </source>
</evidence>
<proteinExistence type="predicted"/>
<accession>A0A286FCF1</accession>
<dbReference type="EMBL" id="OCNH01000001">
    <property type="protein sequence ID" value="SOD80873.1"/>
    <property type="molecule type" value="Genomic_DNA"/>
</dbReference>
<keyword evidence="2" id="KW-1185">Reference proteome</keyword>
<name>A0A286FCF1_9BACT</name>
<sequence length="68" mass="7827">MKNLLTLVLLMVSCQTHKVSQKRPKRQVIVRYNNNVIDTLTTDFHYNVGKLEYIGECSCDGTLLGYIH</sequence>
<reference evidence="2" key="1">
    <citation type="submission" date="2017-09" db="EMBL/GenBank/DDBJ databases">
        <authorList>
            <person name="Varghese N."/>
            <person name="Submissions S."/>
        </authorList>
    </citation>
    <scope>NUCLEOTIDE SEQUENCE [LARGE SCALE GENOMIC DNA]</scope>
    <source>
        <strain evidence="2">DSM 29961</strain>
    </source>
</reference>
<dbReference type="RefSeq" id="WP_097125217.1">
    <property type="nucleotide sequence ID" value="NZ_OCNH01000001.1"/>
</dbReference>
<gene>
    <name evidence="1" type="ORF">SAMN06269250_1595</name>
</gene>
<protein>
    <submittedName>
        <fullName evidence="1">Uncharacterized protein</fullName>
    </submittedName>
</protein>
<organism evidence="1 2">
    <name type="scientific">Spirosoma fluviale</name>
    <dbReference type="NCBI Taxonomy" id="1597977"/>
    <lineage>
        <taxon>Bacteria</taxon>
        <taxon>Pseudomonadati</taxon>
        <taxon>Bacteroidota</taxon>
        <taxon>Cytophagia</taxon>
        <taxon>Cytophagales</taxon>
        <taxon>Cytophagaceae</taxon>
        <taxon>Spirosoma</taxon>
    </lineage>
</organism>
<evidence type="ECO:0000313" key="2">
    <source>
        <dbReference type="Proteomes" id="UP000219452"/>
    </source>
</evidence>
<dbReference type="AlphaFoldDB" id="A0A286FCF1"/>